<evidence type="ECO:0000313" key="1">
    <source>
        <dbReference type="EMBL" id="OEU06511.1"/>
    </source>
</evidence>
<dbReference type="Pfam" id="PF02958">
    <property type="entry name" value="EcKL"/>
    <property type="match status" value="1"/>
</dbReference>
<reference evidence="1 2" key="1">
    <citation type="submission" date="2016-09" db="EMBL/GenBank/DDBJ databases">
        <title>Extensive genetic diversity and differential bi-allelic expression allows diatom success in the polar Southern Ocean.</title>
        <authorList>
            <consortium name="DOE Joint Genome Institute"/>
            <person name="Mock T."/>
            <person name="Otillar R.P."/>
            <person name="Strauss J."/>
            <person name="Dupont C."/>
            <person name="Frickenhaus S."/>
            <person name="Maumus F."/>
            <person name="Mcmullan M."/>
            <person name="Sanges R."/>
            <person name="Schmutz J."/>
            <person name="Toseland A."/>
            <person name="Valas R."/>
            <person name="Veluchamy A."/>
            <person name="Ward B.J."/>
            <person name="Allen A."/>
            <person name="Barry K."/>
            <person name="Falciatore A."/>
            <person name="Ferrante M."/>
            <person name="Fortunato A.E."/>
            <person name="Gloeckner G."/>
            <person name="Gruber A."/>
            <person name="Hipkin R."/>
            <person name="Janech M."/>
            <person name="Kroth P."/>
            <person name="Leese F."/>
            <person name="Lindquist E."/>
            <person name="Lyon B.R."/>
            <person name="Martin J."/>
            <person name="Mayer C."/>
            <person name="Parker M."/>
            <person name="Quesneville H."/>
            <person name="Raymond J."/>
            <person name="Uhlig C."/>
            <person name="Valentin K.U."/>
            <person name="Worden A.Z."/>
            <person name="Armbrust E.V."/>
            <person name="Bowler C."/>
            <person name="Green B."/>
            <person name="Moulton V."/>
            <person name="Van Oosterhout C."/>
            <person name="Grigoriev I."/>
        </authorList>
    </citation>
    <scope>NUCLEOTIDE SEQUENCE [LARGE SCALE GENOMIC DNA]</scope>
    <source>
        <strain evidence="1 2">CCMP1102</strain>
    </source>
</reference>
<dbReference type="Proteomes" id="UP000095751">
    <property type="component" value="Unassembled WGS sequence"/>
</dbReference>
<sequence>MPVEISHDEKSALMAEARTLLALPESAKLELALLAGGATGQTFKLEATIVDAEEGEATTVAISSNRFAKMLSTTTVTHGDFHPNNILMKIPNEDAESSYSCVIVDHEMTKGRPAVFDIAYHFMVLGDMRYSIGWTPSPGEPGPYAPLASRQAFARHYLSQRLLATAMPRINNLILQQTASGAETTIDAGAEEAMADGVSVADITEFLFEVEKFVYAERVRLFLIWLLLAGGDPKHMLFGGAQLYLPRMTIARDLLLEAAAGNEELKQEIVRRGIIQTANVDAEAKH</sequence>
<gene>
    <name evidence="1" type="ORF">FRACYDRAFT_254531</name>
</gene>
<evidence type="ECO:0000313" key="2">
    <source>
        <dbReference type="Proteomes" id="UP000095751"/>
    </source>
</evidence>
<name>A0A1E7EKR1_9STRA</name>
<dbReference type="EMBL" id="KV784408">
    <property type="protein sequence ID" value="OEU06511.1"/>
    <property type="molecule type" value="Genomic_DNA"/>
</dbReference>
<dbReference type="InParanoid" id="A0A1E7EKR1"/>
<dbReference type="SUPFAM" id="SSF56112">
    <property type="entry name" value="Protein kinase-like (PK-like)"/>
    <property type="match status" value="1"/>
</dbReference>
<dbReference type="InterPro" id="IPR011009">
    <property type="entry name" value="Kinase-like_dom_sf"/>
</dbReference>
<dbReference type="Gene3D" id="3.90.1200.10">
    <property type="match status" value="1"/>
</dbReference>
<dbReference type="AlphaFoldDB" id="A0A1E7EKR1"/>
<dbReference type="KEGG" id="fcy:FRACYDRAFT_254531"/>
<protein>
    <submittedName>
        <fullName evidence="1">Uncharacterized protein</fullName>
    </submittedName>
</protein>
<organism evidence="1 2">
    <name type="scientific">Fragilariopsis cylindrus CCMP1102</name>
    <dbReference type="NCBI Taxonomy" id="635003"/>
    <lineage>
        <taxon>Eukaryota</taxon>
        <taxon>Sar</taxon>
        <taxon>Stramenopiles</taxon>
        <taxon>Ochrophyta</taxon>
        <taxon>Bacillariophyta</taxon>
        <taxon>Bacillariophyceae</taxon>
        <taxon>Bacillariophycidae</taxon>
        <taxon>Bacillariales</taxon>
        <taxon>Bacillariaceae</taxon>
        <taxon>Fragilariopsis</taxon>
    </lineage>
</organism>
<accession>A0A1E7EKR1</accession>
<keyword evidence="2" id="KW-1185">Reference proteome</keyword>
<dbReference type="InterPro" id="IPR004119">
    <property type="entry name" value="EcKL"/>
</dbReference>
<proteinExistence type="predicted"/>